<reference evidence="2 3" key="1">
    <citation type="submission" date="2023-07" db="EMBL/GenBank/DDBJ databases">
        <title>Nocardioides sp. nov WY-20 isolated from soil.</title>
        <authorList>
            <person name="Liu B."/>
            <person name="Wan Y."/>
        </authorList>
    </citation>
    <scope>NUCLEOTIDE SEQUENCE [LARGE SCALE GENOMIC DNA]</scope>
    <source>
        <strain evidence="2 3">WY-20</strain>
    </source>
</reference>
<evidence type="ECO:0000313" key="3">
    <source>
        <dbReference type="Proteomes" id="UP001233314"/>
    </source>
</evidence>
<keyword evidence="1" id="KW-1133">Transmembrane helix</keyword>
<feature type="transmembrane region" description="Helical" evidence="1">
    <location>
        <begin position="49"/>
        <end position="72"/>
    </location>
</feature>
<feature type="transmembrane region" description="Helical" evidence="1">
    <location>
        <begin position="177"/>
        <end position="198"/>
    </location>
</feature>
<keyword evidence="3" id="KW-1185">Reference proteome</keyword>
<dbReference type="EMBL" id="JAUQTA010000001">
    <property type="protein sequence ID" value="MDO7866901.1"/>
    <property type="molecule type" value="Genomic_DNA"/>
</dbReference>
<sequence length="248" mass="26902">MTLAHPAAVLPFARTRLPLPALVAGSMLPDIPVFLGMPHLYEVSHSIRGVLGIDMVATCLAVVLWIGVWREAVLDMAPGAVRRRFAPPRRPALDWWLLVPVAAWVGAGTHVLWDAFTHGGRWGPRHLAWLDDRWHGYLAYRWLQYGSSVVGLAIVVGALVTAVARRSPRGDTRARRLPPATLPAIAVIGLTAGLAGAIRSAHRGLHDMAFNGVVDSIMTTTALVALACLLWQASRLLSPARTRPGRTR</sequence>
<accession>A0ABT9AWQ1</accession>
<gene>
    <name evidence="2" type="ORF">Q5722_00815</name>
</gene>
<evidence type="ECO:0000313" key="2">
    <source>
        <dbReference type="EMBL" id="MDO7866901.1"/>
    </source>
</evidence>
<keyword evidence="1" id="KW-0472">Membrane</keyword>
<protein>
    <submittedName>
        <fullName evidence="2">DUF4184 family protein</fullName>
    </submittedName>
</protein>
<dbReference type="Pfam" id="PF13803">
    <property type="entry name" value="DUF4184"/>
    <property type="match status" value="1"/>
</dbReference>
<comment type="caution">
    <text evidence="2">The sequence shown here is derived from an EMBL/GenBank/DDBJ whole genome shotgun (WGS) entry which is preliminary data.</text>
</comment>
<feature type="transmembrane region" description="Helical" evidence="1">
    <location>
        <begin position="210"/>
        <end position="231"/>
    </location>
</feature>
<organism evidence="2 3">
    <name type="scientific">Nocardioides jiangxiensis</name>
    <dbReference type="NCBI Taxonomy" id="3064524"/>
    <lineage>
        <taxon>Bacteria</taxon>
        <taxon>Bacillati</taxon>
        <taxon>Actinomycetota</taxon>
        <taxon>Actinomycetes</taxon>
        <taxon>Propionibacteriales</taxon>
        <taxon>Nocardioidaceae</taxon>
        <taxon>Nocardioides</taxon>
    </lineage>
</organism>
<dbReference type="RefSeq" id="WP_305028310.1">
    <property type="nucleotide sequence ID" value="NZ_JAUQTA010000001.1"/>
</dbReference>
<dbReference type="Proteomes" id="UP001233314">
    <property type="component" value="Unassembled WGS sequence"/>
</dbReference>
<feature type="transmembrane region" description="Helical" evidence="1">
    <location>
        <begin position="142"/>
        <end position="165"/>
    </location>
</feature>
<dbReference type="InterPro" id="IPR025238">
    <property type="entry name" value="DUF4184"/>
</dbReference>
<feature type="transmembrane region" description="Helical" evidence="1">
    <location>
        <begin position="93"/>
        <end position="113"/>
    </location>
</feature>
<evidence type="ECO:0000256" key="1">
    <source>
        <dbReference type="SAM" id="Phobius"/>
    </source>
</evidence>
<keyword evidence="1" id="KW-0812">Transmembrane</keyword>
<name>A0ABT9AWQ1_9ACTN</name>
<proteinExistence type="predicted"/>